<organism evidence="7 8">
    <name type="scientific">Luteimonas salinisoli</name>
    <dbReference type="NCBI Taxonomy" id="2752307"/>
    <lineage>
        <taxon>Bacteria</taxon>
        <taxon>Pseudomonadati</taxon>
        <taxon>Pseudomonadota</taxon>
        <taxon>Gammaproteobacteria</taxon>
        <taxon>Lysobacterales</taxon>
        <taxon>Lysobacteraceae</taxon>
        <taxon>Luteimonas</taxon>
    </lineage>
</organism>
<keyword evidence="3 6" id="KW-0812">Transmembrane</keyword>
<gene>
    <name evidence="7" type="ORF">H0E84_05760</name>
</gene>
<evidence type="ECO:0000256" key="3">
    <source>
        <dbReference type="ARBA" id="ARBA00022692"/>
    </source>
</evidence>
<dbReference type="GO" id="GO:0015171">
    <property type="term" value="F:amino acid transmembrane transporter activity"/>
    <property type="evidence" value="ECO:0007669"/>
    <property type="project" value="TreeGrafter"/>
</dbReference>
<keyword evidence="5 6" id="KW-0472">Membrane</keyword>
<feature type="transmembrane region" description="Helical" evidence="6">
    <location>
        <begin position="6"/>
        <end position="29"/>
    </location>
</feature>
<evidence type="ECO:0000256" key="4">
    <source>
        <dbReference type="ARBA" id="ARBA00022989"/>
    </source>
</evidence>
<evidence type="ECO:0000313" key="7">
    <source>
        <dbReference type="EMBL" id="NZA25883.1"/>
    </source>
</evidence>
<dbReference type="PANTHER" id="PTHR30086">
    <property type="entry name" value="ARGININE EXPORTER PROTEIN ARGO"/>
    <property type="match status" value="1"/>
</dbReference>
<evidence type="ECO:0000256" key="5">
    <source>
        <dbReference type="ARBA" id="ARBA00023136"/>
    </source>
</evidence>
<dbReference type="Proteomes" id="UP000578091">
    <property type="component" value="Unassembled WGS sequence"/>
</dbReference>
<reference evidence="7 8" key="1">
    <citation type="submission" date="2020-07" db="EMBL/GenBank/DDBJ databases">
        <title>Luteimonas sp. SJ-92.</title>
        <authorList>
            <person name="Huang X.-X."/>
            <person name="Xu L."/>
            <person name="Sun J.-Q."/>
        </authorList>
    </citation>
    <scope>NUCLEOTIDE SEQUENCE [LARGE SCALE GENOMIC DNA]</scope>
    <source>
        <strain evidence="7 8">SJ-92</strain>
    </source>
</reference>
<keyword evidence="2" id="KW-1003">Cell membrane</keyword>
<accession>A0A853J9Q2</accession>
<dbReference type="EMBL" id="JACCKA010000041">
    <property type="protein sequence ID" value="NZA25883.1"/>
    <property type="molecule type" value="Genomic_DNA"/>
</dbReference>
<protein>
    <submittedName>
        <fullName evidence="7">LysE family translocator</fullName>
    </submittedName>
</protein>
<dbReference type="PIRSF" id="PIRSF006324">
    <property type="entry name" value="LeuE"/>
    <property type="match status" value="1"/>
</dbReference>
<keyword evidence="4 6" id="KW-1133">Transmembrane helix</keyword>
<comment type="subcellular location">
    <subcellularLocation>
        <location evidence="1">Cell membrane</location>
        <topology evidence="1">Multi-pass membrane protein</topology>
    </subcellularLocation>
</comment>
<comment type="caution">
    <text evidence="7">The sequence shown here is derived from an EMBL/GenBank/DDBJ whole genome shotgun (WGS) entry which is preliminary data.</text>
</comment>
<dbReference type="AlphaFoldDB" id="A0A853J9Q2"/>
<dbReference type="InterPro" id="IPR001123">
    <property type="entry name" value="LeuE-type"/>
</dbReference>
<feature type="transmembrane region" description="Helical" evidence="6">
    <location>
        <begin position="41"/>
        <end position="69"/>
    </location>
</feature>
<evidence type="ECO:0000256" key="6">
    <source>
        <dbReference type="SAM" id="Phobius"/>
    </source>
</evidence>
<dbReference type="PANTHER" id="PTHR30086:SF20">
    <property type="entry name" value="ARGININE EXPORTER PROTEIN ARGO-RELATED"/>
    <property type="match status" value="1"/>
</dbReference>
<dbReference type="GO" id="GO:0005886">
    <property type="term" value="C:plasma membrane"/>
    <property type="evidence" value="ECO:0007669"/>
    <property type="project" value="UniProtKB-SubCell"/>
</dbReference>
<feature type="transmembrane region" description="Helical" evidence="6">
    <location>
        <begin position="158"/>
        <end position="184"/>
    </location>
</feature>
<evidence type="ECO:0000256" key="1">
    <source>
        <dbReference type="ARBA" id="ARBA00004651"/>
    </source>
</evidence>
<proteinExistence type="predicted"/>
<evidence type="ECO:0000256" key="2">
    <source>
        <dbReference type="ARBA" id="ARBA00022475"/>
    </source>
</evidence>
<name>A0A853J9Q2_9GAMM</name>
<evidence type="ECO:0000313" key="8">
    <source>
        <dbReference type="Proteomes" id="UP000578091"/>
    </source>
</evidence>
<dbReference type="RefSeq" id="WP_180677685.1">
    <property type="nucleotide sequence ID" value="NZ_JACCKA010000041.1"/>
</dbReference>
<sequence length="214" mass="22589">MPEPSHLLAFALISLGMVLTPGPNMVYLISRSIAQGPAAGLISLGGVALGFVFYMICAAFGITALVMAVPYAYDALRLAGAAYLLYLAWQMLRPGGRSPFHAGVQARALPKDSPRRLFAMGLVTNLLNPKAAVLYLSLLPQFIDPGQGNVLGQSLLLGSLQIAISVMVNALIAILAGAIAGFLAARPLWLLAQRWLMGTALAAFALKMAAETRR</sequence>
<feature type="transmembrane region" description="Helical" evidence="6">
    <location>
        <begin position="117"/>
        <end position="138"/>
    </location>
</feature>
<keyword evidence="8" id="KW-1185">Reference proteome</keyword>
<dbReference type="Pfam" id="PF01810">
    <property type="entry name" value="LysE"/>
    <property type="match status" value="1"/>
</dbReference>